<evidence type="ECO:0000256" key="2">
    <source>
        <dbReference type="ARBA" id="ARBA00009436"/>
    </source>
</evidence>
<dbReference type="AlphaFoldDB" id="A0AAE0F720"/>
<keyword evidence="9" id="KW-1185">Reference proteome</keyword>
<evidence type="ECO:0000256" key="3">
    <source>
        <dbReference type="ARBA" id="ARBA00022692"/>
    </source>
</evidence>
<keyword evidence="5 7" id="KW-1133">Transmembrane helix</keyword>
<reference evidence="8 9" key="1">
    <citation type="journal article" date="2015" name="Genome Biol. Evol.">
        <title>Comparative Genomics of a Bacterivorous Green Alga Reveals Evolutionary Causalities and Consequences of Phago-Mixotrophic Mode of Nutrition.</title>
        <authorList>
            <person name="Burns J.A."/>
            <person name="Paasch A."/>
            <person name="Narechania A."/>
            <person name="Kim E."/>
        </authorList>
    </citation>
    <scope>NUCLEOTIDE SEQUENCE [LARGE SCALE GENOMIC DNA]</scope>
    <source>
        <strain evidence="8 9">PLY_AMNH</strain>
    </source>
</reference>
<comment type="caution">
    <text evidence="8">The sequence shown here is derived from an EMBL/GenBank/DDBJ whole genome shotgun (WGS) entry which is preliminary data.</text>
</comment>
<dbReference type="InterPro" id="IPR010742">
    <property type="entry name" value="RCAF1"/>
</dbReference>
<evidence type="ECO:0000313" key="9">
    <source>
        <dbReference type="Proteomes" id="UP001190700"/>
    </source>
</evidence>
<proteinExistence type="inferred from homology"/>
<dbReference type="GO" id="GO:0097250">
    <property type="term" value="P:mitochondrial respirasome assembly"/>
    <property type="evidence" value="ECO:0007669"/>
    <property type="project" value="InterPro"/>
</dbReference>
<evidence type="ECO:0000256" key="4">
    <source>
        <dbReference type="ARBA" id="ARBA00022824"/>
    </source>
</evidence>
<accession>A0AAE0F720</accession>
<feature type="transmembrane region" description="Helical" evidence="7">
    <location>
        <begin position="45"/>
        <end position="78"/>
    </location>
</feature>
<comment type="similarity">
    <text evidence="2">Belongs to the EMC6 family.</text>
</comment>
<evidence type="ECO:0000256" key="5">
    <source>
        <dbReference type="ARBA" id="ARBA00022989"/>
    </source>
</evidence>
<evidence type="ECO:0000313" key="8">
    <source>
        <dbReference type="EMBL" id="KAK3252745.1"/>
    </source>
</evidence>
<comment type="subcellular location">
    <subcellularLocation>
        <location evidence="1">Endoplasmic reticulum membrane</location>
        <topology evidence="1">Multi-pass membrane protein</topology>
    </subcellularLocation>
</comment>
<evidence type="ECO:0000256" key="7">
    <source>
        <dbReference type="SAM" id="Phobius"/>
    </source>
</evidence>
<dbReference type="PANTHER" id="PTHR12906">
    <property type="entry name" value="PROTEIN C20ORF24 RAB5-INTERACTING PROTEIN"/>
    <property type="match status" value="1"/>
</dbReference>
<keyword evidence="3 7" id="KW-0812">Transmembrane</keyword>
<dbReference type="PANTHER" id="PTHR12906:SF0">
    <property type="entry name" value="GEL COMPLEX SUBUNIT OPTI"/>
    <property type="match status" value="1"/>
</dbReference>
<dbReference type="InterPro" id="IPR029008">
    <property type="entry name" value="EMC6-like"/>
</dbReference>
<gene>
    <name evidence="8" type="ORF">CYMTET_37973</name>
</gene>
<protein>
    <submittedName>
        <fullName evidence="8">Uncharacterized protein</fullName>
    </submittedName>
</protein>
<evidence type="ECO:0000256" key="6">
    <source>
        <dbReference type="ARBA" id="ARBA00023136"/>
    </source>
</evidence>
<dbReference type="Pfam" id="PF07019">
    <property type="entry name" value="EMC6"/>
    <property type="match status" value="1"/>
</dbReference>
<keyword evidence="6 7" id="KW-0472">Membrane</keyword>
<keyword evidence="4" id="KW-0256">Endoplasmic reticulum</keyword>
<dbReference type="GO" id="GO:0005789">
    <property type="term" value="C:endoplasmic reticulum membrane"/>
    <property type="evidence" value="ECO:0007669"/>
    <property type="project" value="UniProtKB-SubCell"/>
</dbReference>
<name>A0AAE0F720_9CHLO</name>
<dbReference type="EMBL" id="LGRX02025236">
    <property type="protein sequence ID" value="KAK3252745.1"/>
    <property type="molecule type" value="Genomic_DNA"/>
</dbReference>
<organism evidence="8 9">
    <name type="scientific">Cymbomonas tetramitiformis</name>
    <dbReference type="NCBI Taxonomy" id="36881"/>
    <lineage>
        <taxon>Eukaryota</taxon>
        <taxon>Viridiplantae</taxon>
        <taxon>Chlorophyta</taxon>
        <taxon>Pyramimonadophyceae</taxon>
        <taxon>Pyramimonadales</taxon>
        <taxon>Pyramimonadaceae</taxon>
        <taxon>Cymbomonas</taxon>
    </lineage>
</organism>
<sequence>MAAMRQRKTETSTDERPIIEKLKEGSSEWETGELLDCIHWIRQVLAIVCGLVWGIIPLVGIQFLLLFMGVNLLVIFVFCRAHLRIDHEDHGGFQILQNEGLMASMALFALRFRPSELFTTLAGDAVLQ</sequence>
<dbReference type="GO" id="GO:0005739">
    <property type="term" value="C:mitochondrion"/>
    <property type="evidence" value="ECO:0007669"/>
    <property type="project" value="GOC"/>
</dbReference>
<dbReference type="Proteomes" id="UP001190700">
    <property type="component" value="Unassembled WGS sequence"/>
</dbReference>
<evidence type="ECO:0000256" key="1">
    <source>
        <dbReference type="ARBA" id="ARBA00004477"/>
    </source>
</evidence>